<feature type="compositionally biased region" description="Polar residues" evidence="1">
    <location>
        <begin position="65"/>
        <end position="74"/>
    </location>
</feature>
<feature type="region of interest" description="Disordered" evidence="1">
    <location>
        <begin position="63"/>
        <end position="86"/>
    </location>
</feature>
<evidence type="ECO:0000256" key="1">
    <source>
        <dbReference type="SAM" id="MobiDB-lite"/>
    </source>
</evidence>
<organism evidence="2 3">
    <name type="scientific">Plasmopara halstedii</name>
    <name type="common">Downy mildew of sunflower</name>
    <dbReference type="NCBI Taxonomy" id="4781"/>
    <lineage>
        <taxon>Eukaryota</taxon>
        <taxon>Sar</taxon>
        <taxon>Stramenopiles</taxon>
        <taxon>Oomycota</taxon>
        <taxon>Peronosporomycetes</taxon>
        <taxon>Peronosporales</taxon>
        <taxon>Peronosporaceae</taxon>
        <taxon>Plasmopara</taxon>
    </lineage>
</organism>
<keyword evidence="3" id="KW-1185">Reference proteome</keyword>
<reference evidence="3" key="1">
    <citation type="submission" date="2014-09" db="EMBL/GenBank/DDBJ databases">
        <authorList>
            <person name="Sharma Rahul"/>
            <person name="Thines Marco"/>
        </authorList>
    </citation>
    <scope>NUCLEOTIDE SEQUENCE [LARGE SCALE GENOMIC DNA]</scope>
</reference>
<sequence length="86" mass="9705">MNDIPLERVKSVDSFQAFDRCVDAHCYIRAASIFSSLAAAHGPRAKKAPTAQSIILFSSHIPTARQHQSLSQYQEDYDLKKQEKIK</sequence>
<protein>
    <submittedName>
        <fullName evidence="2">Uncharacterized protein</fullName>
    </submittedName>
</protein>
<accession>A0A0P1AK73</accession>
<name>A0A0P1AK73_PLAHL</name>
<dbReference type="Proteomes" id="UP000054928">
    <property type="component" value="Unassembled WGS sequence"/>
</dbReference>
<evidence type="ECO:0000313" key="3">
    <source>
        <dbReference type="Proteomes" id="UP000054928"/>
    </source>
</evidence>
<dbReference type="RefSeq" id="XP_024578016.1">
    <property type="nucleotide sequence ID" value="XM_024727439.1"/>
</dbReference>
<dbReference type="AlphaFoldDB" id="A0A0P1AK73"/>
<feature type="compositionally biased region" description="Basic and acidic residues" evidence="1">
    <location>
        <begin position="77"/>
        <end position="86"/>
    </location>
</feature>
<proteinExistence type="predicted"/>
<dbReference type="EMBL" id="CCYD01000553">
    <property type="protein sequence ID" value="CEG41647.1"/>
    <property type="molecule type" value="Genomic_DNA"/>
</dbReference>
<dbReference type="GeneID" id="36407034"/>
<evidence type="ECO:0000313" key="2">
    <source>
        <dbReference type="EMBL" id="CEG41647.1"/>
    </source>
</evidence>